<name>A0A645H921_9ZZZZ</name>
<proteinExistence type="predicted"/>
<evidence type="ECO:0000313" key="1">
    <source>
        <dbReference type="EMBL" id="MPN35200.1"/>
    </source>
</evidence>
<accession>A0A645H921</accession>
<organism evidence="1">
    <name type="scientific">bioreactor metagenome</name>
    <dbReference type="NCBI Taxonomy" id="1076179"/>
    <lineage>
        <taxon>unclassified sequences</taxon>
        <taxon>metagenomes</taxon>
        <taxon>ecological metagenomes</taxon>
    </lineage>
</organism>
<reference evidence="1" key="1">
    <citation type="submission" date="2019-08" db="EMBL/GenBank/DDBJ databases">
        <authorList>
            <person name="Kucharzyk K."/>
            <person name="Murdoch R.W."/>
            <person name="Higgins S."/>
            <person name="Loffler F."/>
        </authorList>
    </citation>
    <scope>NUCLEOTIDE SEQUENCE</scope>
</reference>
<dbReference type="PANTHER" id="PTHR37841">
    <property type="entry name" value="GLR2918 PROTEIN"/>
    <property type="match status" value="1"/>
</dbReference>
<dbReference type="InterPro" id="IPR032774">
    <property type="entry name" value="WG_beta_rep"/>
</dbReference>
<protein>
    <recommendedName>
        <fullName evidence="2">WG repeat-containing protein</fullName>
    </recommendedName>
</protein>
<gene>
    <name evidence="1" type="ORF">SDC9_182697</name>
</gene>
<evidence type="ECO:0008006" key="2">
    <source>
        <dbReference type="Google" id="ProtNLM"/>
    </source>
</evidence>
<dbReference type="Pfam" id="PF14903">
    <property type="entry name" value="WG_beta_rep"/>
    <property type="match status" value="1"/>
</dbReference>
<dbReference type="PANTHER" id="PTHR37841:SF1">
    <property type="entry name" value="DUF3298 DOMAIN-CONTAINING PROTEIN"/>
    <property type="match status" value="1"/>
</dbReference>
<sequence>MNGKYGYINYNNETLIRFDYDYIDQPSNGMIAIKKGNKYGFINTLGEEIVPCIYDKVYPFTEYGKASVIKNGKSGYVLKDGTEKIIE</sequence>
<dbReference type="AlphaFoldDB" id="A0A645H921"/>
<dbReference type="EMBL" id="VSSQ01088639">
    <property type="protein sequence ID" value="MPN35200.1"/>
    <property type="molecule type" value="Genomic_DNA"/>
</dbReference>
<comment type="caution">
    <text evidence="1">The sequence shown here is derived from an EMBL/GenBank/DDBJ whole genome shotgun (WGS) entry which is preliminary data.</text>
</comment>